<feature type="signal peptide" evidence="1">
    <location>
        <begin position="1"/>
        <end position="20"/>
    </location>
</feature>
<keyword evidence="1" id="KW-0732">Signal</keyword>
<dbReference type="Proteomes" id="UP001652680">
    <property type="component" value="Unassembled WGS sequence"/>
</dbReference>
<accession>A0A6P4EDA1</accession>
<sequence>MPAQLISTVLVVLFLNLVTSAPTDSITALVPSINENGVLLVPSDNKYYLRIDIEGTGREETVEQIAPDQLQVKGSFGQPFPGSKYLLVTYEAGTNGYVAKYSLSEIQNQVQHLPPQALKSAAG</sequence>
<dbReference type="OrthoDB" id="7849730at2759"/>
<dbReference type="RefSeq" id="XP_016976147.1">
    <property type="nucleotide sequence ID" value="XM_017120658.1"/>
</dbReference>
<organism evidence="4">
    <name type="scientific">Drosophila rhopaloa</name>
    <name type="common">Fruit fly</name>
    <dbReference type="NCBI Taxonomy" id="1041015"/>
    <lineage>
        <taxon>Eukaryota</taxon>
        <taxon>Metazoa</taxon>
        <taxon>Ecdysozoa</taxon>
        <taxon>Arthropoda</taxon>
        <taxon>Hexapoda</taxon>
        <taxon>Insecta</taxon>
        <taxon>Pterygota</taxon>
        <taxon>Neoptera</taxon>
        <taxon>Endopterygota</taxon>
        <taxon>Diptera</taxon>
        <taxon>Brachycera</taxon>
        <taxon>Muscomorpha</taxon>
        <taxon>Ephydroidea</taxon>
        <taxon>Drosophilidae</taxon>
        <taxon>Drosophila</taxon>
        <taxon>Sophophora</taxon>
    </lineage>
</organism>
<evidence type="ECO:0000256" key="1">
    <source>
        <dbReference type="SAM" id="SignalP"/>
    </source>
</evidence>
<reference evidence="2" key="3">
    <citation type="submission" date="2025-05" db="UniProtKB">
        <authorList>
            <consortium name="EnsemblMetazoa"/>
        </authorList>
    </citation>
    <scope>IDENTIFICATION</scope>
</reference>
<feature type="chain" id="PRO_5027925288" evidence="1">
    <location>
        <begin position="21"/>
        <end position="123"/>
    </location>
</feature>
<reference evidence="4" key="2">
    <citation type="submission" date="2025-04" db="UniProtKB">
        <authorList>
            <consortium name="RefSeq"/>
        </authorList>
    </citation>
    <scope>IDENTIFICATION</scope>
</reference>
<reference evidence="3" key="1">
    <citation type="journal article" date="2021" name="Elife">
        <title>Highly contiguous assemblies of 101 drosophilid genomes.</title>
        <authorList>
            <person name="Kim B.Y."/>
            <person name="Wang J.R."/>
            <person name="Miller D.E."/>
            <person name="Barmina O."/>
            <person name="Delaney E."/>
            <person name="Thompson A."/>
            <person name="Comeault A.A."/>
            <person name="Peede D."/>
            <person name="D'Agostino E.R."/>
            <person name="Pelaez J."/>
            <person name="Aguilar J.M."/>
            <person name="Haji D."/>
            <person name="Matsunaga T."/>
            <person name="Armstrong E.E."/>
            <person name="Zych M."/>
            <person name="Ogawa Y."/>
            <person name="Stamenkovic-Radak M."/>
            <person name="Jelic M."/>
            <person name="Veselinovic M.S."/>
            <person name="Tanaskovic M."/>
            <person name="Eric P."/>
            <person name="Gao J.J."/>
            <person name="Katoh T.K."/>
            <person name="Toda M.J."/>
            <person name="Watabe H."/>
            <person name="Watada M."/>
            <person name="Davis J.S."/>
            <person name="Moyle L.C."/>
            <person name="Manoli G."/>
            <person name="Bertolini E."/>
            <person name="Kostal V."/>
            <person name="Hawley R.S."/>
            <person name="Takahashi A."/>
            <person name="Jones C.D."/>
            <person name="Price D.K."/>
            <person name="Whiteman N."/>
            <person name="Kopp A."/>
            <person name="Matute D.R."/>
            <person name="Petrov D.A."/>
        </authorList>
    </citation>
    <scope>NUCLEOTIDE SEQUENCE [LARGE SCALE GENOMIC DNA]</scope>
</reference>
<dbReference type="EnsemblMetazoa" id="XM_017120658.2">
    <property type="protein sequence ID" value="XP_016976147.1"/>
    <property type="gene ID" value="LOC108042402"/>
</dbReference>
<dbReference type="AlphaFoldDB" id="A0A6P4EDA1"/>
<gene>
    <name evidence="4" type="primary">LOC108042402</name>
    <name evidence="2" type="synonym">108042402</name>
</gene>
<name>A0A6P4EDA1_DRORH</name>
<protein>
    <submittedName>
        <fullName evidence="4">Uncharacterized protein LOC108042402</fullName>
    </submittedName>
</protein>
<proteinExistence type="predicted"/>
<evidence type="ECO:0000313" key="3">
    <source>
        <dbReference type="Proteomes" id="UP001652680"/>
    </source>
</evidence>
<keyword evidence="3" id="KW-1185">Reference proteome</keyword>
<evidence type="ECO:0000313" key="2">
    <source>
        <dbReference type="EnsemblMetazoa" id="XP_016976147.1"/>
    </source>
</evidence>
<dbReference type="GeneID" id="108042402"/>
<evidence type="ECO:0000313" key="4">
    <source>
        <dbReference type="RefSeq" id="XP_016976147.1"/>
    </source>
</evidence>